<dbReference type="AlphaFoldDB" id="A0A395N6L6"/>
<gene>
    <name evidence="2" type="ORF">FIE12Z_166</name>
</gene>
<accession>A0A395N6L6</accession>
<protein>
    <submittedName>
        <fullName evidence="2">Uncharacterized protein</fullName>
    </submittedName>
</protein>
<feature type="compositionally biased region" description="Acidic residues" evidence="1">
    <location>
        <begin position="8"/>
        <end position="37"/>
    </location>
</feature>
<evidence type="ECO:0000313" key="3">
    <source>
        <dbReference type="Proteomes" id="UP000265631"/>
    </source>
</evidence>
<dbReference type="Proteomes" id="UP000265631">
    <property type="component" value="Unassembled WGS sequence"/>
</dbReference>
<sequence length="408" mass="46911">MDVRDPIDSGDEWEDQNEEDSWDDSDSDSDADDDEDDVKYIDVYERFQQMENESSGEALERIRSANQEKEMEKMEKERMLAEDRRHIQIQDFGRARIELPTVIQSIYPFWDTPEPHIKDLDVLLRRNKTVGAHLHTVDLRNITGVTFFYHKGDLMAIHAHTATEPTAVSTFQRLWRVDYKNLLWSYLPLPAGDRILRFGLRSDVPPIQVLSLLITTKLSGNLYIGPDVPGEKRFSQKVPTMLIHDLPRKGGIVNVAVVGEKLRETLPKPRFPFRPVAPQHVELDLSINSMTLRDAKHITVFNDVATGYFKGILLEYEDGSQRACGQCRMGVDPVKEYVRPAFICMREVAGTRRRFNIPHYELECNMGKHKHGNGRGSKGWKCSDARTMSITVSCDDEVSEPWIYFSEP</sequence>
<evidence type="ECO:0000313" key="2">
    <source>
        <dbReference type="EMBL" id="RFN55520.1"/>
    </source>
</evidence>
<dbReference type="STRING" id="2594813.A0A395N6L6"/>
<comment type="caution">
    <text evidence="2">The sequence shown here is derived from an EMBL/GenBank/DDBJ whole genome shotgun (WGS) entry which is preliminary data.</text>
</comment>
<dbReference type="EMBL" id="PXXK01000005">
    <property type="protein sequence ID" value="RFN55520.1"/>
    <property type="molecule type" value="Genomic_DNA"/>
</dbReference>
<keyword evidence="3" id="KW-1185">Reference proteome</keyword>
<organism evidence="2 3">
    <name type="scientific">Fusarium flagelliforme</name>
    <dbReference type="NCBI Taxonomy" id="2675880"/>
    <lineage>
        <taxon>Eukaryota</taxon>
        <taxon>Fungi</taxon>
        <taxon>Dikarya</taxon>
        <taxon>Ascomycota</taxon>
        <taxon>Pezizomycotina</taxon>
        <taxon>Sordariomycetes</taxon>
        <taxon>Hypocreomycetidae</taxon>
        <taxon>Hypocreales</taxon>
        <taxon>Nectriaceae</taxon>
        <taxon>Fusarium</taxon>
        <taxon>Fusarium incarnatum-equiseti species complex</taxon>
    </lineage>
</organism>
<reference evidence="2 3" key="1">
    <citation type="journal article" date="2018" name="PLoS Pathog.">
        <title>Evolution of structural diversity of trichothecenes, a family of toxins produced by plant pathogenic and entomopathogenic fungi.</title>
        <authorList>
            <person name="Proctor R.H."/>
            <person name="McCormick S.P."/>
            <person name="Kim H.S."/>
            <person name="Cardoza R.E."/>
            <person name="Stanley A.M."/>
            <person name="Lindo L."/>
            <person name="Kelly A."/>
            <person name="Brown D.W."/>
            <person name="Lee T."/>
            <person name="Vaughan M.M."/>
            <person name="Alexander N.J."/>
            <person name="Busman M."/>
            <person name="Gutierrez S."/>
        </authorList>
    </citation>
    <scope>NUCLEOTIDE SEQUENCE [LARGE SCALE GENOMIC DNA]</scope>
    <source>
        <strain evidence="2 3">NRRL 13405</strain>
    </source>
</reference>
<name>A0A395N6L6_9HYPO</name>
<proteinExistence type="predicted"/>
<evidence type="ECO:0000256" key="1">
    <source>
        <dbReference type="SAM" id="MobiDB-lite"/>
    </source>
</evidence>
<feature type="region of interest" description="Disordered" evidence="1">
    <location>
        <begin position="1"/>
        <end position="37"/>
    </location>
</feature>